<evidence type="ECO:0000256" key="15">
    <source>
        <dbReference type="ARBA" id="ARBA00034103"/>
    </source>
</evidence>
<evidence type="ECO:0000256" key="20">
    <source>
        <dbReference type="SAM" id="MobiDB-lite"/>
    </source>
</evidence>
<dbReference type="Proteomes" id="UP000565207">
    <property type="component" value="Unassembled WGS sequence"/>
</dbReference>
<feature type="region of interest" description="Disordered" evidence="20">
    <location>
        <begin position="1691"/>
        <end position="1724"/>
    </location>
</feature>
<dbReference type="PROSITE" id="PS50003">
    <property type="entry name" value="PH_DOMAIN"/>
    <property type="match status" value="1"/>
</dbReference>
<evidence type="ECO:0000256" key="8">
    <source>
        <dbReference type="ARBA" id="ARBA00023018"/>
    </source>
</evidence>
<dbReference type="InterPro" id="IPR000253">
    <property type="entry name" value="FHA_dom"/>
</dbReference>
<evidence type="ECO:0000256" key="4">
    <source>
        <dbReference type="ARBA" id="ARBA00022553"/>
    </source>
</evidence>
<keyword evidence="7 18" id="KW-0067">ATP-binding</keyword>
<keyword evidence="5" id="KW-0493">Microtubule</keyword>
<dbReference type="InterPro" id="IPR036961">
    <property type="entry name" value="Kinesin_motor_dom_sf"/>
</dbReference>
<feature type="compositionally biased region" description="Acidic residues" evidence="20">
    <location>
        <begin position="950"/>
        <end position="959"/>
    </location>
</feature>
<dbReference type="CDD" id="cd01365">
    <property type="entry name" value="KISc_KIF1A_KIF1B"/>
    <property type="match status" value="1"/>
</dbReference>
<dbReference type="InterPro" id="IPR019821">
    <property type="entry name" value="Kinesin_motor_CS"/>
</dbReference>
<evidence type="ECO:0000256" key="10">
    <source>
        <dbReference type="ARBA" id="ARBA00023136"/>
    </source>
</evidence>
<keyword evidence="14" id="KW-0968">Cytoplasmic vesicle</keyword>
<keyword evidence="10" id="KW-0472">Membrane</keyword>
<keyword evidence="8" id="KW-0770">Synapse</keyword>
<dbReference type="Pfam" id="PF00498">
    <property type="entry name" value="FHA"/>
    <property type="match status" value="1"/>
</dbReference>
<dbReference type="SMART" id="SM00233">
    <property type="entry name" value="PH"/>
    <property type="match status" value="1"/>
</dbReference>
<dbReference type="Pfam" id="PF12473">
    <property type="entry name" value="DUF3694"/>
    <property type="match status" value="1"/>
</dbReference>
<keyword evidence="3" id="KW-0963">Cytoplasm</keyword>
<comment type="caution">
    <text evidence="24">The sequence shown here is derived from an EMBL/GenBank/DDBJ whole genome shotgun (WGS) entry which is preliminary data.</text>
</comment>
<keyword evidence="9 19" id="KW-0175">Coiled coil</keyword>
<evidence type="ECO:0000256" key="11">
    <source>
        <dbReference type="ARBA" id="ARBA00023175"/>
    </source>
</evidence>
<feature type="region of interest" description="Disordered" evidence="20">
    <location>
        <begin position="1575"/>
        <end position="1613"/>
    </location>
</feature>
<dbReference type="InterPro" id="IPR032405">
    <property type="entry name" value="Kinesin_assoc"/>
</dbReference>
<evidence type="ECO:0000259" key="22">
    <source>
        <dbReference type="PROSITE" id="PS50006"/>
    </source>
</evidence>
<feature type="compositionally biased region" description="Basic and acidic residues" evidence="20">
    <location>
        <begin position="1708"/>
        <end position="1724"/>
    </location>
</feature>
<dbReference type="InterPro" id="IPR011993">
    <property type="entry name" value="PH-like_dom_sf"/>
</dbReference>
<dbReference type="Pfam" id="PF12423">
    <property type="entry name" value="KIF1B"/>
    <property type="match status" value="1"/>
</dbReference>
<dbReference type="Pfam" id="PF00169">
    <property type="entry name" value="PH"/>
    <property type="match status" value="1"/>
</dbReference>
<comment type="similarity">
    <text evidence="18">Belongs to the TRAFAC class myosin-kinesin ATPase superfamily. Kinesin family.</text>
</comment>
<dbReference type="GO" id="GO:0010970">
    <property type="term" value="P:transport along microtubule"/>
    <property type="evidence" value="ECO:0007669"/>
    <property type="project" value="UniProtKB-ARBA"/>
</dbReference>
<evidence type="ECO:0000259" key="23">
    <source>
        <dbReference type="PROSITE" id="PS50067"/>
    </source>
</evidence>
<dbReference type="Pfam" id="PF16183">
    <property type="entry name" value="Kinesin_assoc"/>
    <property type="match status" value="1"/>
</dbReference>
<comment type="subcellular location">
    <subcellularLocation>
        <location evidence="1">Cytoplasm</location>
        <location evidence="1">Cytoskeleton</location>
    </subcellularLocation>
    <subcellularLocation>
        <location evidence="2">Cytoplasmic vesicle</location>
        <location evidence="2">Secretory vesicle membrane</location>
    </subcellularLocation>
    <subcellularLocation>
        <location evidence="15">Synapse</location>
    </subcellularLocation>
</comment>
<dbReference type="PANTHER" id="PTHR47117">
    <property type="entry name" value="STAR-RELATED LIPID TRANSFER PROTEIN 9"/>
    <property type="match status" value="1"/>
</dbReference>
<dbReference type="SMART" id="SM00240">
    <property type="entry name" value="FHA"/>
    <property type="match status" value="1"/>
</dbReference>
<dbReference type="SUPFAM" id="SSF50729">
    <property type="entry name" value="PH domain-like"/>
    <property type="match status" value="1"/>
</dbReference>
<comment type="catalytic activity">
    <reaction evidence="16">
        <text>ATP + H2O + a kinesin associated with a microtubule at position (n) = ADP + phosphate a kinesin associated with a microtubule at position (n+1, toward the plus end).</text>
        <dbReference type="EC" id="5.6.1.3"/>
    </reaction>
</comment>
<dbReference type="GO" id="GO:0005524">
    <property type="term" value="F:ATP binding"/>
    <property type="evidence" value="ECO:0007669"/>
    <property type="project" value="UniProtKB-UniRule"/>
</dbReference>
<keyword evidence="11 18" id="KW-0505">Motor protein</keyword>
<dbReference type="CDD" id="cd22726">
    <property type="entry name" value="FHA_KIF1A"/>
    <property type="match status" value="1"/>
</dbReference>
<dbReference type="InterPro" id="IPR001849">
    <property type="entry name" value="PH_domain"/>
</dbReference>
<dbReference type="PROSITE" id="PS50006">
    <property type="entry name" value="FHA_DOMAIN"/>
    <property type="match status" value="1"/>
</dbReference>
<keyword evidence="13" id="KW-0413">Isomerase</keyword>
<keyword evidence="4" id="KW-0597">Phosphoprotein</keyword>
<feature type="non-terminal residue" evidence="24">
    <location>
        <position position="1843"/>
    </location>
</feature>
<proteinExistence type="inferred from homology"/>
<evidence type="ECO:0000256" key="6">
    <source>
        <dbReference type="ARBA" id="ARBA00022741"/>
    </source>
</evidence>
<dbReference type="GO" id="GO:0008017">
    <property type="term" value="F:microtubule binding"/>
    <property type="evidence" value="ECO:0007669"/>
    <property type="project" value="InterPro"/>
</dbReference>
<dbReference type="InterPro" id="IPR022164">
    <property type="entry name" value="Kinesin-like"/>
</dbReference>
<dbReference type="InterPro" id="IPR049780">
    <property type="entry name" value="PH_KIFIA_KIFIB"/>
</dbReference>
<feature type="region of interest" description="Disordered" evidence="20">
    <location>
        <begin position="925"/>
        <end position="959"/>
    </location>
</feature>
<dbReference type="Gene3D" id="2.60.200.20">
    <property type="match status" value="1"/>
</dbReference>
<feature type="compositionally biased region" description="Low complexity" evidence="20">
    <location>
        <begin position="1576"/>
        <end position="1594"/>
    </location>
</feature>
<dbReference type="GO" id="GO:0008574">
    <property type="term" value="F:plus-end-directed microtubule motor activity"/>
    <property type="evidence" value="ECO:0007669"/>
    <property type="project" value="UniProtKB-EC"/>
</dbReference>
<feature type="domain" description="Kinesin motor" evidence="23">
    <location>
        <begin position="5"/>
        <end position="357"/>
    </location>
</feature>
<protein>
    <recommendedName>
        <fullName evidence="17">plus-end-directed kinesin ATPase</fullName>
        <ecNumber evidence="17">5.6.1.3</ecNumber>
    </recommendedName>
</protein>
<gene>
    <name evidence="24" type="primary">Kif1b_0</name>
    <name evidence="24" type="ORF">PEDTOR_R03406</name>
</gene>
<dbReference type="SUPFAM" id="SSF49879">
    <property type="entry name" value="SMAD/FHA domain"/>
    <property type="match status" value="1"/>
</dbReference>
<dbReference type="Gene3D" id="3.40.850.10">
    <property type="entry name" value="Kinesin motor domain"/>
    <property type="match status" value="1"/>
</dbReference>
<feature type="domain" description="FHA" evidence="22">
    <location>
        <begin position="566"/>
        <end position="622"/>
    </location>
</feature>
<dbReference type="EC" id="5.6.1.3" evidence="17"/>
<name>A0A7K6N9N0_PEDTO</name>
<evidence type="ECO:0000256" key="3">
    <source>
        <dbReference type="ARBA" id="ARBA00022490"/>
    </source>
</evidence>
<evidence type="ECO:0000256" key="9">
    <source>
        <dbReference type="ARBA" id="ARBA00023054"/>
    </source>
</evidence>
<evidence type="ECO:0000259" key="21">
    <source>
        <dbReference type="PROSITE" id="PS50003"/>
    </source>
</evidence>
<dbReference type="Pfam" id="PF00225">
    <property type="entry name" value="Kinesin"/>
    <property type="match status" value="1"/>
</dbReference>
<evidence type="ECO:0000256" key="1">
    <source>
        <dbReference type="ARBA" id="ARBA00004245"/>
    </source>
</evidence>
<dbReference type="FunFam" id="3.40.850.10:FF:000004">
    <property type="entry name" value="Kinesin-like protein isoform 2"/>
    <property type="match status" value="1"/>
</dbReference>
<evidence type="ECO:0000256" key="5">
    <source>
        <dbReference type="ARBA" id="ARBA00022701"/>
    </source>
</evidence>
<dbReference type="Gene3D" id="2.30.29.30">
    <property type="entry name" value="Pleckstrin-homology domain (PH domain)/Phosphotyrosine-binding domain (PTB)"/>
    <property type="match status" value="1"/>
</dbReference>
<feature type="coiled-coil region" evidence="19">
    <location>
        <begin position="678"/>
        <end position="727"/>
    </location>
</feature>
<dbReference type="InterPro" id="IPR022140">
    <property type="entry name" value="Kinesin-like_KIF1-typ"/>
</dbReference>
<dbReference type="InterPro" id="IPR049779">
    <property type="entry name" value="FHA_KIF1A"/>
</dbReference>
<organism evidence="24 25">
    <name type="scientific">Pedionomus torquatus</name>
    <name type="common">Plains-wanderer</name>
    <dbReference type="NCBI Taxonomy" id="227192"/>
    <lineage>
        <taxon>Eukaryota</taxon>
        <taxon>Metazoa</taxon>
        <taxon>Chordata</taxon>
        <taxon>Craniata</taxon>
        <taxon>Vertebrata</taxon>
        <taxon>Euteleostomi</taxon>
        <taxon>Archelosauria</taxon>
        <taxon>Archosauria</taxon>
        <taxon>Dinosauria</taxon>
        <taxon>Saurischia</taxon>
        <taxon>Theropoda</taxon>
        <taxon>Coelurosauria</taxon>
        <taxon>Aves</taxon>
        <taxon>Neognathae</taxon>
        <taxon>Neoaves</taxon>
        <taxon>Charadriiformes</taxon>
        <taxon>Pedionomidae</taxon>
        <taxon>Pedionomus</taxon>
    </lineage>
</organism>
<sequence length="1843" mass="208558">MAGASVKVAVRVRPFNSREMSRESKCIIQMSGSTTTILNPKQPKETPKSFSFDYSYWSHTTPADINYASQKQVYQDIGEEMLQHAFEGYNVCIFAYGQTGAGKSYTMMGKQEKDQQGIIPQLCEDLFSRINETTNDNMSYSVEVSYMEIYCERVRDLLNPKNKGNLRVREHPLMGPYVEDLSKLAVTSYNDIQDLMDSGNKARTVAATNMNETSSRSHAVFNIIFTQKRHDAETDITTEKVSKISLVDLAGSERADSTGAKGTRLKEGANINKSLTTLGKVISALAEMPFPLLFIPQNKKKKKTDFIPYRDSVLTWLLRENLGGNSRTAMVAALSPADINYDETLSTLRYADRAKQIRCNAVINEDPNNKLIRELKDEVARLRDLLYAQGLGDIIDSKYHLVVSGNVSDFENNNDARGAELSHRHDNLSTVTNAIAGISPSSSLSALSSRAASVASLHERIMFAPGSEEAIERLKETEKIIAELNETWEEKLRRTEAIRMERRVDWDGMKWDGMKEALLAEMGVAMREDGGTLGVFSPKKTPHLVNLNEDPLMSECLLYYIKDGITRVGREDAEKRQDIVLSGHFIKEEHCLFRSDTKTGGEVIVTLEPCEGADTYVNGKKVTEPSILRSGNRIIMGKSHVFRFNHPEQARQERERTPCAETPAEPVDWAFAQRELLEKQGIDMKQEMEQRLQELEDQYRREREEANYLLEQQRLDYESKLEALQKQMDSRYYPEANEEEEEPEDEVQWTEREFELALWAFRKWKWYQFTSLRDLLWGNAIFLKEANAISVELKKKVQFQFVLLTDTLYSPLPPDLLPPDAAKDREKRPFPRTIVAVEVQDQKNGATHYWTLEKLRQRLDLMREMYDRAAEVPSSVIEDCDNVVTGGDPFYDRFPWFRLVGSSDISGCNSSPLFNTCMSERMADLTPSPTFSNPDSDITEPADEQHQGQEEEEEAEDLEEDIFPECPLCDGRDPFYDRSPLFSLVGRAFVYLSNLLYPVPLVHRVAIVSEKGEVKGFLRVAVQAISGRRGTPTQLYPLHSLWPPCELTPMPPPADEEAPDYGSGVRQSGTAKISFDDQQFEKSESCPAVGMSRSGTSQEELRIVEGQGQVSDMGPSADEVNNNTCAVTPEDLLLESPEKPAPDGPLESALDHLKLGSIFTFRVTVLQASSISAEYADIFCQFNFIHRHDEAFSTEPLKNTGRGPPLGFYHVQNIAVEVTKSFIEYIKSQPIVFEVFGHYQQHPFPPLCKDVLSPLRPSRRHFPRVMPLSKPVPATKLSTMTRPSPGPCQCKYDLMVFFEICELEANGDYIPAVVDHRGGMPCHGTFLLHQGIQRRITVTLVHETGSLIRWKEVRELVVGRIRNTPEADESLIDPNILSLNILSSGYIHPSQDDRTFYQFETAWDSSMHNSLLLNRVTPYREKIYITLSAYIEARNLMENCTQPAVITKDFCMVFYSRDAKLPASRSIRNLFGSGSLRASESNRVTGVYELSLCRVADAGSPGMQRRRRRVLDTSVAYVRGEENLAGWRPRSDSLILDHQWELEKLSLLQEVEKTRHYLLLREKLETTQRLGLETLSPCSSEDSESRSTSCVSSPLSVDGPPEGRSSLPETPSERQKELAVKCLRLLTHTFNREYSHSHVCISASESKLSEMSVTLMRDPSMPALGVTTLTPSSTCPSLVEGCYNTMEVRPPQISSRAESPDLESAVEGEQKRSPACRPEEEKEPQRLLVPDIQEIRVSPIVSKKGYLHFLEPHTNGWVKRFVVVRRPYVYIYNSDKDAVERAILNLSKAQVEYSEDQQAMLKQTPNTFAVCTEHRGILLQASSDKDMHDWLYAFNPLLAGSIR</sequence>
<dbReference type="GO" id="GO:0005874">
    <property type="term" value="C:microtubule"/>
    <property type="evidence" value="ECO:0007669"/>
    <property type="project" value="UniProtKB-KW"/>
</dbReference>
<dbReference type="PANTHER" id="PTHR47117:SF2">
    <property type="entry name" value="KINESIN-LIKE PROTEIN KIF1A ISOFORM X1"/>
    <property type="match status" value="1"/>
</dbReference>
<evidence type="ECO:0000256" key="2">
    <source>
        <dbReference type="ARBA" id="ARBA00004250"/>
    </source>
</evidence>
<evidence type="ECO:0000256" key="16">
    <source>
        <dbReference type="ARBA" id="ARBA00050273"/>
    </source>
</evidence>
<feature type="non-terminal residue" evidence="24">
    <location>
        <position position="1"/>
    </location>
</feature>
<dbReference type="PRINTS" id="PR00380">
    <property type="entry name" value="KINESINHEAVY"/>
</dbReference>
<evidence type="ECO:0000256" key="13">
    <source>
        <dbReference type="ARBA" id="ARBA00023235"/>
    </source>
</evidence>
<dbReference type="GO" id="GO:0030658">
    <property type="term" value="C:transport vesicle membrane"/>
    <property type="evidence" value="ECO:0007669"/>
    <property type="project" value="UniProtKB-SubCell"/>
</dbReference>
<dbReference type="EMBL" id="VZRU01006315">
    <property type="protein sequence ID" value="NWW46001.1"/>
    <property type="molecule type" value="Genomic_DNA"/>
</dbReference>
<dbReference type="CDD" id="cd01233">
    <property type="entry name" value="PH_KIFIA_KIFIB"/>
    <property type="match status" value="1"/>
</dbReference>
<feature type="domain" description="PH" evidence="21">
    <location>
        <begin position="1740"/>
        <end position="1839"/>
    </location>
</feature>
<accession>A0A7K6N9N0</accession>
<evidence type="ECO:0000313" key="24">
    <source>
        <dbReference type="EMBL" id="NWW46001.1"/>
    </source>
</evidence>
<evidence type="ECO:0000256" key="17">
    <source>
        <dbReference type="ARBA" id="ARBA00066390"/>
    </source>
</evidence>
<evidence type="ECO:0000256" key="12">
    <source>
        <dbReference type="ARBA" id="ARBA00023212"/>
    </source>
</evidence>
<dbReference type="InterPro" id="IPR008984">
    <property type="entry name" value="SMAD_FHA_dom_sf"/>
</dbReference>
<evidence type="ECO:0000256" key="7">
    <source>
        <dbReference type="ARBA" id="ARBA00022840"/>
    </source>
</evidence>
<dbReference type="SMART" id="SM00129">
    <property type="entry name" value="KISc"/>
    <property type="match status" value="1"/>
</dbReference>
<evidence type="ECO:0000256" key="14">
    <source>
        <dbReference type="ARBA" id="ARBA00023329"/>
    </source>
</evidence>
<evidence type="ECO:0000256" key="18">
    <source>
        <dbReference type="PROSITE-ProRule" id="PRU00283"/>
    </source>
</evidence>
<dbReference type="Gene3D" id="6.10.250.2520">
    <property type="match status" value="1"/>
</dbReference>
<feature type="binding site" evidence="18">
    <location>
        <begin position="97"/>
        <end position="104"/>
    </location>
    <ligand>
        <name>ATP</name>
        <dbReference type="ChEBI" id="CHEBI:30616"/>
    </ligand>
</feature>
<dbReference type="FunFam" id="2.30.29.30:FF:000023">
    <property type="entry name" value="Kinesin family member 1B"/>
    <property type="match status" value="1"/>
</dbReference>
<dbReference type="InterPro" id="IPR027417">
    <property type="entry name" value="P-loop_NTPase"/>
</dbReference>
<evidence type="ECO:0000256" key="19">
    <source>
        <dbReference type="SAM" id="Coils"/>
    </source>
</evidence>
<reference evidence="24 25" key="1">
    <citation type="submission" date="2019-09" db="EMBL/GenBank/DDBJ databases">
        <title>Bird 10,000 Genomes (B10K) Project - Family phase.</title>
        <authorList>
            <person name="Zhang G."/>
        </authorList>
    </citation>
    <scope>NUCLEOTIDE SEQUENCE [LARGE SCALE GENOMIC DNA]</scope>
    <source>
        <strain evidence="24">B10K-DU-029-80</strain>
        <tissue evidence="24">Muscle</tissue>
    </source>
</reference>
<keyword evidence="6 18" id="KW-0547">Nucleotide-binding</keyword>
<feature type="coiled-coil region" evidence="19">
    <location>
        <begin position="467"/>
        <end position="494"/>
    </location>
</feature>
<dbReference type="InterPro" id="IPR001752">
    <property type="entry name" value="Kinesin_motor_dom"/>
</dbReference>
<dbReference type="FunFam" id="2.60.200.20:FF:000001">
    <property type="entry name" value="Kinesin family member 1B"/>
    <property type="match status" value="1"/>
</dbReference>
<dbReference type="PROSITE" id="PS50067">
    <property type="entry name" value="KINESIN_MOTOR_2"/>
    <property type="match status" value="1"/>
</dbReference>
<keyword evidence="25" id="KW-1185">Reference proteome</keyword>
<dbReference type="SUPFAM" id="SSF52540">
    <property type="entry name" value="P-loop containing nucleoside triphosphate hydrolases"/>
    <property type="match status" value="1"/>
</dbReference>
<dbReference type="PROSITE" id="PS00411">
    <property type="entry name" value="KINESIN_MOTOR_1"/>
    <property type="match status" value="1"/>
</dbReference>
<keyword evidence="12" id="KW-0206">Cytoskeleton</keyword>
<feature type="compositionally biased region" description="Polar residues" evidence="20">
    <location>
        <begin position="927"/>
        <end position="936"/>
    </location>
</feature>
<evidence type="ECO:0000313" key="25">
    <source>
        <dbReference type="Proteomes" id="UP000565207"/>
    </source>
</evidence>
<dbReference type="GO" id="GO:0045202">
    <property type="term" value="C:synapse"/>
    <property type="evidence" value="ECO:0007669"/>
    <property type="project" value="UniProtKB-SubCell"/>
</dbReference>